<dbReference type="InterPro" id="IPR013783">
    <property type="entry name" value="Ig-like_fold"/>
</dbReference>
<name>A0AAV6TS33_9ARAC</name>
<dbReference type="AlphaFoldDB" id="A0AAV6TS33"/>
<dbReference type="GO" id="GO:0030424">
    <property type="term" value="C:axon"/>
    <property type="evidence" value="ECO:0007669"/>
    <property type="project" value="TreeGrafter"/>
</dbReference>
<dbReference type="EMBL" id="JAFNEN010001240">
    <property type="protein sequence ID" value="KAG8174363.1"/>
    <property type="molecule type" value="Genomic_DNA"/>
</dbReference>
<dbReference type="InterPro" id="IPR003598">
    <property type="entry name" value="Ig_sub2"/>
</dbReference>
<feature type="signal peptide" evidence="2">
    <location>
        <begin position="1"/>
        <end position="18"/>
    </location>
</feature>
<organism evidence="4 5">
    <name type="scientific">Oedothorax gibbosus</name>
    <dbReference type="NCBI Taxonomy" id="931172"/>
    <lineage>
        <taxon>Eukaryota</taxon>
        <taxon>Metazoa</taxon>
        <taxon>Ecdysozoa</taxon>
        <taxon>Arthropoda</taxon>
        <taxon>Chelicerata</taxon>
        <taxon>Arachnida</taxon>
        <taxon>Araneae</taxon>
        <taxon>Araneomorphae</taxon>
        <taxon>Entelegynae</taxon>
        <taxon>Araneoidea</taxon>
        <taxon>Linyphiidae</taxon>
        <taxon>Erigoninae</taxon>
        <taxon>Oedothorax</taxon>
    </lineage>
</organism>
<feature type="chain" id="PRO_5043798332" description="Ig-like domain-containing protein" evidence="2">
    <location>
        <begin position="19"/>
        <end position="218"/>
    </location>
</feature>
<dbReference type="FunFam" id="2.60.40.10:FF:000333">
    <property type="entry name" value="Down syndrome cell adhesion molecule"/>
    <property type="match status" value="1"/>
</dbReference>
<dbReference type="SMART" id="SM00409">
    <property type="entry name" value="IG"/>
    <property type="match status" value="2"/>
</dbReference>
<dbReference type="GO" id="GO:0007156">
    <property type="term" value="P:homophilic cell adhesion via plasma membrane adhesion molecules"/>
    <property type="evidence" value="ECO:0007669"/>
    <property type="project" value="TreeGrafter"/>
</dbReference>
<dbReference type="FunFam" id="2.60.40.10:FF:000104">
    <property type="entry name" value="Down syndrome cell adhesion molecule b"/>
    <property type="match status" value="1"/>
</dbReference>
<dbReference type="PANTHER" id="PTHR10075">
    <property type="entry name" value="BASIGIN RELATED"/>
    <property type="match status" value="1"/>
</dbReference>
<dbReference type="PROSITE" id="PS50835">
    <property type="entry name" value="IG_LIKE"/>
    <property type="match status" value="2"/>
</dbReference>
<protein>
    <recommendedName>
        <fullName evidence="3">Ig-like domain-containing protein</fullName>
    </recommendedName>
</protein>
<accession>A0AAV6TS33</accession>
<dbReference type="GO" id="GO:0070593">
    <property type="term" value="P:dendrite self-avoidance"/>
    <property type="evidence" value="ECO:0007669"/>
    <property type="project" value="TreeGrafter"/>
</dbReference>
<dbReference type="SMART" id="SM00408">
    <property type="entry name" value="IGc2"/>
    <property type="match status" value="2"/>
</dbReference>
<dbReference type="SUPFAM" id="SSF48726">
    <property type="entry name" value="Immunoglobulin"/>
    <property type="match status" value="2"/>
</dbReference>
<dbReference type="GO" id="GO:0007411">
    <property type="term" value="P:axon guidance"/>
    <property type="evidence" value="ECO:0007669"/>
    <property type="project" value="TreeGrafter"/>
</dbReference>
<dbReference type="InterPro" id="IPR007110">
    <property type="entry name" value="Ig-like_dom"/>
</dbReference>
<feature type="domain" description="Ig-like" evidence="3">
    <location>
        <begin position="115"/>
        <end position="207"/>
    </location>
</feature>
<dbReference type="PANTHER" id="PTHR10075:SF14">
    <property type="entry name" value="CELL ADHESION MOLECULE DSCAM2-RELATED"/>
    <property type="match status" value="1"/>
</dbReference>
<keyword evidence="5" id="KW-1185">Reference proteome</keyword>
<reference evidence="4 5" key="1">
    <citation type="journal article" date="2022" name="Nat. Ecol. Evol.">
        <title>A masculinizing supergene underlies an exaggerated male reproductive morph in a spider.</title>
        <authorList>
            <person name="Hendrickx F."/>
            <person name="De Corte Z."/>
            <person name="Sonet G."/>
            <person name="Van Belleghem S.M."/>
            <person name="Kostlbacher S."/>
            <person name="Vangestel C."/>
        </authorList>
    </citation>
    <scope>NUCLEOTIDE SEQUENCE [LARGE SCALE GENOMIC DNA]</scope>
    <source>
        <strain evidence="4">W744_W776</strain>
    </source>
</reference>
<dbReference type="GO" id="GO:0005886">
    <property type="term" value="C:plasma membrane"/>
    <property type="evidence" value="ECO:0007669"/>
    <property type="project" value="TreeGrafter"/>
</dbReference>
<dbReference type="Pfam" id="PF13927">
    <property type="entry name" value="Ig_3"/>
    <property type="match status" value="2"/>
</dbReference>
<dbReference type="GO" id="GO:0098632">
    <property type="term" value="F:cell-cell adhesion mediator activity"/>
    <property type="evidence" value="ECO:0007669"/>
    <property type="project" value="TreeGrafter"/>
</dbReference>
<keyword evidence="1" id="KW-0393">Immunoglobulin domain</keyword>
<evidence type="ECO:0000259" key="3">
    <source>
        <dbReference type="PROSITE" id="PS50835"/>
    </source>
</evidence>
<dbReference type="Proteomes" id="UP000827092">
    <property type="component" value="Unassembled WGS sequence"/>
</dbReference>
<evidence type="ECO:0000256" key="1">
    <source>
        <dbReference type="ARBA" id="ARBA00023319"/>
    </source>
</evidence>
<dbReference type="InterPro" id="IPR003599">
    <property type="entry name" value="Ig_sub"/>
</dbReference>
<evidence type="ECO:0000256" key="2">
    <source>
        <dbReference type="SAM" id="SignalP"/>
    </source>
</evidence>
<proteinExistence type="predicted"/>
<comment type="caution">
    <text evidence="4">The sequence shown here is derived from an EMBL/GenBank/DDBJ whole genome shotgun (WGS) entry which is preliminary data.</text>
</comment>
<dbReference type="Gene3D" id="2.60.40.10">
    <property type="entry name" value="Immunoglobulins"/>
    <property type="match status" value="2"/>
</dbReference>
<feature type="domain" description="Ig-like" evidence="3">
    <location>
        <begin position="22"/>
        <end position="113"/>
    </location>
</feature>
<dbReference type="InterPro" id="IPR036179">
    <property type="entry name" value="Ig-like_dom_sf"/>
</dbReference>
<gene>
    <name evidence="4" type="ORF">JTE90_011415</name>
</gene>
<evidence type="ECO:0000313" key="5">
    <source>
        <dbReference type="Proteomes" id="UP000827092"/>
    </source>
</evidence>
<evidence type="ECO:0000313" key="4">
    <source>
        <dbReference type="EMBL" id="KAG8174363.1"/>
    </source>
</evidence>
<sequence length="218" mass="23481">MVILLFTFVVLQVRSTIAQDAPVIQPFNFPEFSTTGQTAIVTCAVSKGTRPLQFSWLKDGKDIENIPNASVHNGPGFSVLTVGPASKENVGNFTCVARNMHGQNSYTSQFILNEPPVWVNEPQDVRVIENDFLELICTASGHPLPKISWSKVTGDNSGPSTNIGSTSNAQIFSNGSLIINSIKHEDDGTYTCTVSNDIGTALQKTIAIVVSGKNKKVL</sequence>
<keyword evidence="2" id="KW-0732">Signal</keyword>